<dbReference type="Gene3D" id="2.30.110.10">
    <property type="entry name" value="Electron Transport, Fmn-binding Protein, Chain A"/>
    <property type="match status" value="1"/>
</dbReference>
<protein>
    <submittedName>
        <fullName evidence="3">Flavin reductase family protein</fullName>
        <ecNumber evidence="3">1.-.-.-</ecNumber>
    </submittedName>
</protein>
<dbReference type="PANTHER" id="PTHR30466:SF1">
    <property type="entry name" value="FMN REDUCTASE (NADH) RUTF"/>
    <property type="match status" value="1"/>
</dbReference>
<evidence type="ECO:0000259" key="2">
    <source>
        <dbReference type="SMART" id="SM00903"/>
    </source>
</evidence>
<dbReference type="SUPFAM" id="SSF50475">
    <property type="entry name" value="FMN-binding split barrel"/>
    <property type="match status" value="1"/>
</dbReference>
<keyword evidence="1 3" id="KW-0560">Oxidoreductase</keyword>
<proteinExistence type="predicted"/>
<dbReference type="InterPro" id="IPR050268">
    <property type="entry name" value="NADH-dep_flavin_reductase"/>
</dbReference>
<dbReference type="RefSeq" id="WP_311620443.1">
    <property type="nucleotide sequence ID" value="NZ_JAVREV010000018.1"/>
</dbReference>
<dbReference type="GO" id="GO:0016491">
    <property type="term" value="F:oxidoreductase activity"/>
    <property type="evidence" value="ECO:0007669"/>
    <property type="project" value="UniProtKB-KW"/>
</dbReference>
<name>A0ABU2SBE0_9ACTN</name>
<organism evidence="3 4">
    <name type="scientific">Streptomyces johnsoniae</name>
    <dbReference type="NCBI Taxonomy" id="3075532"/>
    <lineage>
        <taxon>Bacteria</taxon>
        <taxon>Bacillati</taxon>
        <taxon>Actinomycetota</taxon>
        <taxon>Actinomycetes</taxon>
        <taxon>Kitasatosporales</taxon>
        <taxon>Streptomycetaceae</taxon>
        <taxon>Streptomyces</taxon>
    </lineage>
</organism>
<evidence type="ECO:0000313" key="4">
    <source>
        <dbReference type="Proteomes" id="UP001183615"/>
    </source>
</evidence>
<dbReference type="Pfam" id="PF01613">
    <property type="entry name" value="Flavin_Reduct"/>
    <property type="match status" value="1"/>
</dbReference>
<dbReference type="Proteomes" id="UP001183615">
    <property type="component" value="Unassembled WGS sequence"/>
</dbReference>
<feature type="domain" description="Flavin reductase like" evidence="2">
    <location>
        <begin position="29"/>
        <end position="174"/>
    </location>
</feature>
<dbReference type="EMBL" id="JAVREV010000018">
    <property type="protein sequence ID" value="MDT0446286.1"/>
    <property type="molecule type" value="Genomic_DNA"/>
</dbReference>
<dbReference type="InterPro" id="IPR012349">
    <property type="entry name" value="Split_barrel_FMN-bd"/>
</dbReference>
<keyword evidence="4" id="KW-1185">Reference proteome</keyword>
<dbReference type="PANTHER" id="PTHR30466">
    <property type="entry name" value="FLAVIN REDUCTASE"/>
    <property type="match status" value="1"/>
</dbReference>
<accession>A0ABU2SBE0</accession>
<evidence type="ECO:0000313" key="3">
    <source>
        <dbReference type="EMBL" id="MDT0446286.1"/>
    </source>
</evidence>
<dbReference type="EC" id="1.-.-.-" evidence="3"/>
<comment type="caution">
    <text evidence="3">The sequence shown here is derived from an EMBL/GenBank/DDBJ whole genome shotgun (WGS) entry which is preliminary data.</text>
</comment>
<reference evidence="4" key="1">
    <citation type="submission" date="2023-07" db="EMBL/GenBank/DDBJ databases">
        <title>30 novel species of actinomycetes from the DSMZ collection.</title>
        <authorList>
            <person name="Nouioui I."/>
        </authorList>
    </citation>
    <scope>NUCLEOTIDE SEQUENCE [LARGE SCALE GENOMIC DNA]</scope>
    <source>
        <strain evidence="4">DSM 41886</strain>
    </source>
</reference>
<evidence type="ECO:0000256" key="1">
    <source>
        <dbReference type="ARBA" id="ARBA00023002"/>
    </source>
</evidence>
<gene>
    <name evidence="3" type="ORF">RM779_27365</name>
</gene>
<dbReference type="InterPro" id="IPR002563">
    <property type="entry name" value="Flavin_Rdtase-like_dom"/>
</dbReference>
<sequence length="208" mass="22058">MERQEDSGTGESRPRPDAEAHTAAFRDLMSKFPTGVSVVTAVDTKGAPQGATCSSLSSVTLSPPTLLVCLRTGGVTLEAVRETGRFAVNLLHEDAERAAKVFAAPFVDRFAEVPWQTWLPSGLPHLHRDAFACADCRVAAELLIGDHVIVVGTVSHITMSGGMPLMYGMRRFLSWAAPDALGHERLPCPGQQADGVAVRAGLAVPDGD</sequence>
<dbReference type="SMART" id="SM00903">
    <property type="entry name" value="Flavin_Reduct"/>
    <property type="match status" value="1"/>
</dbReference>